<name>A0A7J8W572_9ROSI</name>
<keyword evidence="2" id="KW-1185">Reference proteome</keyword>
<evidence type="ECO:0000313" key="1">
    <source>
        <dbReference type="EMBL" id="MBA0670201.1"/>
    </source>
</evidence>
<reference evidence="1 2" key="1">
    <citation type="journal article" date="2019" name="Genome Biol. Evol.">
        <title>Insights into the evolution of the New World diploid cottons (Gossypium, subgenus Houzingenia) based on genome sequencing.</title>
        <authorList>
            <person name="Grover C.E."/>
            <person name="Arick M.A. 2nd"/>
            <person name="Thrash A."/>
            <person name="Conover J.L."/>
            <person name="Sanders W.S."/>
            <person name="Peterson D.G."/>
            <person name="Frelichowski J.E."/>
            <person name="Scheffler J.A."/>
            <person name="Scheffler B.E."/>
            <person name="Wendel J.F."/>
        </authorList>
    </citation>
    <scope>NUCLEOTIDE SEQUENCE [LARGE SCALE GENOMIC DNA]</scope>
    <source>
        <strain evidence="1">57</strain>
        <tissue evidence="1">Leaf</tissue>
    </source>
</reference>
<evidence type="ECO:0000313" key="2">
    <source>
        <dbReference type="Proteomes" id="UP000593573"/>
    </source>
</evidence>
<feature type="non-terminal residue" evidence="1">
    <location>
        <position position="1"/>
    </location>
</feature>
<dbReference type="Proteomes" id="UP000593573">
    <property type="component" value="Unassembled WGS sequence"/>
</dbReference>
<protein>
    <submittedName>
        <fullName evidence="1">Uncharacterized protein</fullName>
    </submittedName>
</protein>
<sequence length="141" mass="15379">MSVDGFRADCRPLDPCLSSPQVLTVLPSLVSALLSFLFFHFSTFASSPPPISPINLAVVASLRTWSSLCQHLSQAVDDIAISLVFKGCDSSISECMASVLVISTTPYWCMTLSKGLRGWVIFSLTSKGLRIGVRFFWIGTR</sequence>
<gene>
    <name evidence="1" type="ORF">Goklo_029646</name>
</gene>
<dbReference type="EMBL" id="JABFAB010235679">
    <property type="protein sequence ID" value="MBA0670201.1"/>
    <property type="molecule type" value="Genomic_DNA"/>
</dbReference>
<comment type="caution">
    <text evidence="1">The sequence shown here is derived from an EMBL/GenBank/DDBJ whole genome shotgun (WGS) entry which is preliminary data.</text>
</comment>
<dbReference type="OrthoDB" id="10357013at2759"/>
<proteinExistence type="predicted"/>
<organism evidence="1 2">
    <name type="scientific">Gossypium klotzschianum</name>
    <dbReference type="NCBI Taxonomy" id="34286"/>
    <lineage>
        <taxon>Eukaryota</taxon>
        <taxon>Viridiplantae</taxon>
        <taxon>Streptophyta</taxon>
        <taxon>Embryophyta</taxon>
        <taxon>Tracheophyta</taxon>
        <taxon>Spermatophyta</taxon>
        <taxon>Magnoliopsida</taxon>
        <taxon>eudicotyledons</taxon>
        <taxon>Gunneridae</taxon>
        <taxon>Pentapetalae</taxon>
        <taxon>rosids</taxon>
        <taxon>malvids</taxon>
        <taxon>Malvales</taxon>
        <taxon>Malvaceae</taxon>
        <taxon>Malvoideae</taxon>
        <taxon>Gossypium</taxon>
    </lineage>
</organism>
<dbReference type="AlphaFoldDB" id="A0A7J8W572"/>
<accession>A0A7J8W572</accession>